<dbReference type="EMBL" id="GBRH01207723">
    <property type="protein sequence ID" value="JAD90172.1"/>
    <property type="molecule type" value="Transcribed_RNA"/>
</dbReference>
<protein>
    <submittedName>
        <fullName evidence="1">Uncharacterized protein</fullName>
    </submittedName>
</protein>
<sequence>MHCLPCTPGHGLLYSLVGIIDMTAKLCLCLPCARFV</sequence>
<accession>A0A0A9E2H7</accession>
<name>A0A0A9E2H7_ARUDO</name>
<evidence type="ECO:0000313" key="1">
    <source>
        <dbReference type="EMBL" id="JAD90172.1"/>
    </source>
</evidence>
<reference evidence="1" key="2">
    <citation type="journal article" date="2015" name="Data Brief">
        <title>Shoot transcriptome of the giant reed, Arundo donax.</title>
        <authorList>
            <person name="Barrero R.A."/>
            <person name="Guerrero F.D."/>
            <person name="Moolhuijzen P."/>
            <person name="Goolsby J.A."/>
            <person name="Tidwell J."/>
            <person name="Bellgard S.E."/>
            <person name="Bellgard M.I."/>
        </authorList>
    </citation>
    <scope>NUCLEOTIDE SEQUENCE</scope>
    <source>
        <tissue evidence="1">Shoot tissue taken approximately 20 cm above the soil surface</tissue>
    </source>
</reference>
<reference evidence="1" key="1">
    <citation type="submission" date="2014-09" db="EMBL/GenBank/DDBJ databases">
        <authorList>
            <person name="Magalhaes I.L.F."/>
            <person name="Oliveira U."/>
            <person name="Santos F.R."/>
            <person name="Vidigal T.H.D.A."/>
            <person name="Brescovit A.D."/>
            <person name="Santos A.J."/>
        </authorList>
    </citation>
    <scope>NUCLEOTIDE SEQUENCE</scope>
    <source>
        <tissue evidence="1">Shoot tissue taken approximately 20 cm above the soil surface</tissue>
    </source>
</reference>
<organism evidence="1">
    <name type="scientific">Arundo donax</name>
    <name type="common">Giant reed</name>
    <name type="synonym">Donax arundinaceus</name>
    <dbReference type="NCBI Taxonomy" id="35708"/>
    <lineage>
        <taxon>Eukaryota</taxon>
        <taxon>Viridiplantae</taxon>
        <taxon>Streptophyta</taxon>
        <taxon>Embryophyta</taxon>
        <taxon>Tracheophyta</taxon>
        <taxon>Spermatophyta</taxon>
        <taxon>Magnoliopsida</taxon>
        <taxon>Liliopsida</taxon>
        <taxon>Poales</taxon>
        <taxon>Poaceae</taxon>
        <taxon>PACMAD clade</taxon>
        <taxon>Arundinoideae</taxon>
        <taxon>Arundineae</taxon>
        <taxon>Arundo</taxon>
    </lineage>
</organism>
<proteinExistence type="predicted"/>
<dbReference type="AlphaFoldDB" id="A0A0A9E2H7"/>